<evidence type="ECO:0000313" key="14">
    <source>
        <dbReference type="EMBL" id="SFR12036.1"/>
    </source>
</evidence>
<evidence type="ECO:0000256" key="8">
    <source>
        <dbReference type="ARBA" id="ARBA00023125"/>
    </source>
</evidence>
<evidence type="ECO:0000259" key="13">
    <source>
        <dbReference type="PROSITE" id="PS51199"/>
    </source>
</evidence>
<keyword evidence="15" id="KW-1185">Reference proteome</keyword>
<evidence type="ECO:0000256" key="1">
    <source>
        <dbReference type="ARBA" id="ARBA00008428"/>
    </source>
</evidence>
<dbReference type="Gene3D" id="3.40.50.300">
    <property type="entry name" value="P-loop containing nucleotide triphosphate hydrolases"/>
    <property type="match status" value="1"/>
</dbReference>
<comment type="function">
    <text evidence="12">The main replicative DNA helicase, it participates in initiation and elongation during chromosome replication. Travels ahead of the DNA replisome, separating dsDNA into templates for DNA synthesis. A processive ATP-dependent 5'-3' DNA helicase it has DNA-dependent ATPase activity.</text>
</comment>
<dbReference type="GO" id="GO:1990077">
    <property type="term" value="C:primosome complex"/>
    <property type="evidence" value="ECO:0007669"/>
    <property type="project" value="UniProtKB-UniRule"/>
</dbReference>
<reference evidence="15" key="1">
    <citation type="submission" date="2016-10" db="EMBL/GenBank/DDBJ databases">
        <authorList>
            <person name="Varghese N."/>
            <person name="Submissions S."/>
        </authorList>
    </citation>
    <scope>NUCLEOTIDE SEQUENCE [LARGE SCALE GENOMIC DNA]</scope>
    <source>
        <strain evidence="15">DSM 3669</strain>
    </source>
</reference>
<name>A0A1I6E2V5_9FIRM</name>
<dbReference type="CDD" id="cd00984">
    <property type="entry name" value="DnaB_C"/>
    <property type="match status" value="1"/>
</dbReference>
<evidence type="ECO:0000313" key="15">
    <source>
        <dbReference type="Proteomes" id="UP000199584"/>
    </source>
</evidence>
<dbReference type="InterPro" id="IPR007693">
    <property type="entry name" value="DNA_helicase_DnaB-like_N"/>
</dbReference>
<keyword evidence="5 12" id="KW-0378">Hydrolase</keyword>
<dbReference type="EMBL" id="FOYM01000024">
    <property type="protein sequence ID" value="SFR12036.1"/>
    <property type="molecule type" value="Genomic_DNA"/>
</dbReference>
<dbReference type="PROSITE" id="PS51199">
    <property type="entry name" value="SF4_HELICASE"/>
    <property type="match status" value="1"/>
</dbReference>
<dbReference type="InterPro" id="IPR007692">
    <property type="entry name" value="DNA_helicase_DnaB"/>
</dbReference>
<dbReference type="GO" id="GO:0003677">
    <property type="term" value="F:DNA binding"/>
    <property type="evidence" value="ECO:0007669"/>
    <property type="project" value="UniProtKB-UniRule"/>
</dbReference>
<keyword evidence="3 12" id="KW-0235">DNA replication</keyword>
<keyword evidence="9" id="KW-0413">Isomerase</keyword>
<dbReference type="STRING" id="39060.SAMN05660706_12430"/>
<sequence length="443" mass="49752">MWDKTPPHNIDAEQSVLGALLLDNSAISKVVRYLRPEDFYVESHRVIFDAILELDESGQAADLVTVTDKLRRSGELEKVGGAAYVATLTSVAPTSANAEYYARIVEEKALLRNLINLATRIAGLGYEGSEDAERLMEEAEKMLLELGSRRTTAVFTEIKDILLDTFKHLEFLYKHKGEINGIPTGFKDLDRLCQGLQSGDLVIVAGRPSMGKTSFGLCIAFHAAAQTKKPVAIFSMEMSKEQLVQRMLCAEAMVDQHKIRSGFIQDEDWVKLTQKARDMARLPIYIDDSGVLTARQIRAKARRIHAEKGLGLIVIDYLQLMQGSRRSENRQQEIADISRSLKGLAKELNVPVLALAQLSRSVEQRQDKRPIMSDLRESGSIEQDADVVMFIYRDEYYNPETERIGIADIIVAKQRNGPTGTVELAFLKEFTKFMNIARRKEGE</sequence>
<dbReference type="GO" id="GO:0016887">
    <property type="term" value="F:ATP hydrolysis activity"/>
    <property type="evidence" value="ECO:0007669"/>
    <property type="project" value="RHEA"/>
</dbReference>
<comment type="catalytic activity">
    <reaction evidence="10 12">
        <text>ATP + H2O = ADP + phosphate + H(+)</text>
        <dbReference type="Rhea" id="RHEA:13065"/>
        <dbReference type="ChEBI" id="CHEBI:15377"/>
        <dbReference type="ChEBI" id="CHEBI:15378"/>
        <dbReference type="ChEBI" id="CHEBI:30616"/>
        <dbReference type="ChEBI" id="CHEBI:43474"/>
        <dbReference type="ChEBI" id="CHEBI:456216"/>
        <dbReference type="EC" id="5.6.2.3"/>
    </reaction>
</comment>
<evidence type="ECO:0000256" key="11">
    <source>
        <dbReference type="NCBIfam" id="TIGR00665"/>
    </source>
</evidence>
<keyword evidence="4 12" id="KW-0547">Nucleotide-binding</keyword>
<protein>
    <recommendedName>
        <fullName evidence="11 12">Replicative DNA helicase</fullName>
        <ecNumber evidence="11 12">5.6.2.3</ecNumber>
    </recommendedName>
</protein>
<dbReference type="PANTHER" id="PTHR30153:SF2">
    <property type="entry name" value="REPLICATIVE DNA HELICASE"/>
    <property type="match status" value="1"/>
</dbReference>
<evidence type="ECO:0000256" key="5">
    <source>
        <dbReference type="ARBA" id="ARBA00022801"/>
    </source>
</evidence>
<dbReference type="OrthoDB" id="9773982at2"/>
<proteinExistence type="inferred from homology"/>
<evidence type="ECO:0000256" key="6">
    <source>
        <dbReference type="ARBA" id="ARBA00022806"/>
    </source>
</evidence>
<dbReference type="SUPFAM" id="SSF48024">
    <property type="entry name" value="N-terminal domain of DnaB helicase"/>
    <property type="match status" value="1"/>
</dbReference>
<dbReference type="FunFam" id="3.40.50.300:FF:000076">
    <property type="entry name" value="Replicative DNA helicase"/>
    <property type="match status" value="1"/>
</dbReference>
<dbReference type="FunFam" id="1.10.860.10:FF:000001">
    <property type="entry name" value="Replicative DNA helicase"/>
    <property type="match status" value="1"/>
</dbReference>
<evidence type="ECO:0000256" key="3">
    <source>
        <dbReference type="ARBA" id="ARBA00022705"/>
    </source>
</evidence>
<evidence type="ECO:0000256" key="4">
    <source>
        <dbReference type="ARBA" id="ARBA00022741"/>
    </source>
</evidence>
<keyword evidence="8 12" id="KW-0238">DNA-binding</keyword>
<dbReference type="GO" id="GO:0005829">
    <property type="term" value="C:cytosol"/>
    <property type="evidence" value="ECO:0007669"/>
    <property type="project" value="TreeGrafter"/>
</dbReference>
<dbReference type="GO" id="GO:0006269">
    <property type="term" value="P:DNA replication, synthesis of primer"/>
    <property type="evidence" value="ECO:0007669"/>
    <property type="project" value="UniProtKB-UniRule"/>
</dbReference>
<evidence type="ECO:0000256" key="7">
    <source>
        <dbReference type="ARBA" id="ARBA00022840"/>
    </source>
</evidence>
<dbReference type="Gene3D" id="1.10.860.10">
    <property type="entry name" value="DNAb Helicase, Chain A"/>
    <property type="match status" value="1"/>
</dbReference>
<dbReference type="RefSeq" id="WP_092485447.1">
    <property type="nucleotide sequence ID" value="NZ_FOYM01000024.1"/>
</dbReference>
<keyword evidence="6 12" id="KW-0347">Helicase</keyword>
<dbReference type="SMART" id="SM00382">
    <property type="entry name" value="AAA"/>
    <property type="match status" value="1"/>
</dbReference>
<dbReference type="InterPro" id="IPR036185">
    <property type="entry name" value="DNA_heli_DnaB-like_N_sf"/>
</dbReference>
<dbReference type="Pfam" id="PF03796">
    <property type="entry name" value="DnaB_C"/>
    <property type="match status" value="1"/>
</dbReference>
<dbReference type="NCBIfam" id="NF004384">
    <property type="entry name" value="PRK05748.1"/>
    <property type="match status" value="1"/>
</dbReference>
<evidence type="ECO:0000256" key="2">
    <source>
        <dbReference type="ARBA" id="ARBA00022515"/>
    </source>
</evidence>
<dbReference type="InterPro" id="IPR003593">
    <property type="entry name" value="AAA+_ATPase"/>
</dbReference>
<comment type="similarity">
    <text evidence="1 12">Belongs to the helicase family. DnaB subfamily.</text>
</comment>
<evidence type="ECO:0000256" key="12">
    <source>
        <dbReference type="RuleBase" id="RU362085"/>
    </source>
</evidence>
<dbReference type="PANTHER" id="PTHR30153">
    <property type="entry name" value="REPLICATIVE DNA HELICASE DNAB"/>
    <property type="match status" value="1"/>
</dbReference>
<gene>
    <name evidence="14" type="ORF">SAMN05660706_12430</name>
</gene>
<accession>A0A1I6E2V5</accession>
<dbReference type="GO" id="GO:0042802">
    <property type="term" value="F:identical protein binding"/>
    <property type="evidence" value="ECO:0007669"/>
    <property type="project" value="UniProtKB-ARBA"/>
</dbReference>
<evidence type="ECO:0000256" key="10">
    <source>
        <dbReference type="ARBA" id="ARBA00048954"/>
    </source>
</evidence>
<dbReference type="InterPro" id="IPR007694">
    <property type="entry name" value="DNA_helicase_DnaB-like_C"/>
</dbReference>
<dbReference type="AlphaFoldDB" id="A0A1I6E2V5"/>
<dbReference type="GO" id="GO:0005524">
    <property type="term" value="F:ATP binding"/>
    <property type="evidence" value="ECO:0007669"/>
    <property type="project" value="UniProtKB-UniRule"/>
</dbReference>
<dbReference type="EC" id="5.6.2.3" evidence="11 12"/>
<dbReference type="GO" id="GO:0043139">
    <property type="term" value="F:5'-3' DNA helicase activity"/>
    <property type="evidence" value="ECO:0007669"/>
    <property type="project" value="UniProtKB-EC"/>
</dbReference>
<dbReference type="InterPro" id="IPR016136">
    <property type="entry name" value="DNA_helicase_N/primase_C"/>
</dbReference>
<evidence type="ECO:0000256" key="9">
    <source>
        <dbReference type="ARBA" id="ARBA00023235"/>
    </source>
</evidence>
<feature type="domain" description="SF4 helicase" evidence="13">
    <location>
        <begin position="175"/>
        <end position="440"/>
    </location>
</feature>
<dbReference type="NCBIfam" id="TIGR00665">
    <property type="entry name" value="DnaB"/>
    <property type="match status" value="1"/>
</dbReference>
<dbReference type="InterPro" id="IPR027417">
    <property type="entry name" value="P-loop_NTPase"/>
</dbReference>
<dbReference type="Proteomes" id="UP000199584">
    <property type="component" value="Unassembled WGS sequence"/>
</dbReference>
<keyword evidence="2 12" id="KW-0639">Primosome</keyword>
<dbReference type="Pfam" id="PF00772">
    <property type="entry name" value="DnaB"/>
    <property type="match status" value="1"/>
</dbReference>
<organism evidence="14 15">
    <name type="scientific">Desulfoscipio geothermicus DSM 3669</name>
    <dbReference type="NCBI Taxonomy" id="1121426"/>
    <lineage>
        <taxon>Bacteria</taxon>
        <taxon>Bacillati</taxon>
        <taxon>Bacillota</taxon>
        <taxon>Clostridia</taxon>
        <taxon>Eubacteriales</taxon>
        <taxon>Desulfallaceae</taxon>
        <taxon>Desulfoscipio</taxon>
    </lineage>
</organism>
<keyword evidence="7 12" id="KW-0067">ATP-binding</keyword>
<dbReference type="SUPFAM" id="SSF52540">
    <property type="entry name" value="P-loop containing nucleoside triphosphate hydrolases"/>
    <property type="match status" value="1"/>
</dbReference>